<evidence type="ECO:0000256" key="10">
    <source>
        <dbReference type="SAM" id="Phobius"/>
    </source>
</evidence>
<dbReference type="GO" id="GO:0005524">
    <property type="term" value="F:ATP binding"/>
    <property type="evidence" value="ECO:0007669"/>
    <property type="project" value="UniProtKB-UniRule"/>
</dbReference>
<evidence type="ECO:0000256" key="2">
    <source>
        <dbReference type="ARBA" id="ARBA00022527"/>
    </source>
</evidence>
<keyword evidence="10" id="KW-0472">Membrane</keyword>
<keyword evidence="3 13" id="KW-0808">Transferase</keyword>
<keyword evidence="10" id="KW-0812">Transmembrane</keyword>
<keyword evidence="6 9" id="KW-0067">ATP-binding</keyword>
<keyword evidence="2" id="KW-0723">Serine/threonine-protein kinase</keyword>
<dbReference type="Gene3D" id="3.30.200.20">
    <property type="entry name" value="Phosphorylase Kinase, domain 1"/>
    <property type="match status" value="1"/>
</dbReference>
<evidence type="ECO:0000256" key="8">
    <source>
        <dbReference type="ARBA" id="ARBA00048679"/>
    </source>
</evidence>
<dbReference type="InterPro" id="IPR017441">
    <property type="entry name" value="Protein_kinase_ATP_BS"/>
</dbReference>
<dbReference type="EMBL" id="CP007452">
    <property type="protein sequence ID" value="AHM56762.1"/>
    <property type="molecule type" value="Genomic_DNA"/>
</dbReference>
<dbReference type="KEGG" id="eac:EAL2_c14670"/>
<keyword evidence="10" id="KW-1133">Transmembrane helix</keyword>
<evidence type="ECO:0000256" key="9">
    <source>
        <dbReference type="PROSITE-ProRule" id="PRU10141"/>
    </source>
</evidence>
<dbReference type="AlphaFoldDB" id="W8TKP7"/>
<accession>W8TKP7</accession>
<dbReference type="InterPro" id="IPR000719">
    <property type="entry name" value="Prot_kinase_dom"/>
</dbReference>
<dbReference type="STRING" id="1286171.EAL2_c14670"/>
<dbReference type="Gene3D" id="1.10.510.10">
    <property type="entry name" value="Transferase(Phosphotransferase) domain 1"/>
    <property type="match status" value="1"/>
</dbReference>
<evidence type="ECO:0000259" key="11">
    <source>
        <dbReference type="PROSITE" id="PS50011"/>
    </source>
</evidence>
<dbReference type="PROSITE" id="PS50011">
    <property type="entry name" value="PROTEIN_KINASE_DOM"/>
    <property type="match status" value="1"/>
</dbReference>
<protein>
    <recommendedName>
        <fullName evidence="1">non-specific serine/threonine protein kinase</fullName>
        <ecNumber evidence="1">2.7.11.1</ecNumber>
    </recommendedName>
</protein>
<keyword evidence="4 9" id="KW-0547">Nucleotide-binding</keyword>
<evidence type="ECO:0000313" key="14">
    <source>
        <dbReference type="Proteomes" id="UP000019591"/>
    </source>
</evidence>
<dbReference type="CDD" id="cd14014">
    <property type="entry name" value="STKc_PknB_like"/>
    <property type="match status" value="1"/>
</dbReference>
<dbReference type="GO" id="GO:0004674">
    <property type="term" value="F:protein serine/threonine kinase activity"/>
    <property type="evidence" value="ECO:0007669"/>
    <property type="project" value="UniProtKB-KW"/>
</dbReference>
<dbReference type="PANTHER" id="PTHR43289:SF34">
    <property type="entry name" value="SERINE_THREONINE-PROTEIN KINASE YBDM-RELATED"/>
    <property type="match status" value="1"/>
</dbReference>
<evidence type="ECO:0000313" key="13">
    <source>
        <dbReference type="EMBL" id="AHM56762.1"/>
    </source>
</evidence>
<dbReference type="PANTHER" id="PTHR43289">
    <property type="entry name" value="MITOGEN-ACTIVATED PROTEIN KINASE KINASE KINASE 20-RELATED"/>
    <property type="match status" value="1"/>
</dbReference>
<proteinExistence type="predicted"/>
<comment type="catalytic activity">
    <reaction evidence="7">
        <text>L-threonyl-[protein] + ATP = O-phospho-L-threonyl-[protein] + ADP + H(+)</text>
        <dbReference type="Rhea" id="RHEA:46608"/>
        <dbReference type="Rhea" id="RHEA-COMP:11060"/>
        <dbReference type="Rhea" id="RHEA-COMP:11605"/>
        <dbReference type="ChEBI" id="CHEBI:15378"/>
        <dbReference type="ChEBI" id="CHEBI:30013"/>
        <dbReference type="ChEBI" id="CHEBI:30616"/>
        <dbReference type="ChEBI" id="CHEBI:61977"/>
        <dbReference type="ChEBI" id="CHEBI:456216"/>
        <dbReference type="EC" id="2.7.11.1"/>
    </reaction>
</comment>
<dbReference type="SMART" id="SM00220">
    <property type="entry name" value="S_TKc"/>
    <property type="match status" value="1"/>
</dbReference>
<dbReference type="SMART" id="SM00740">
    <property type="entry name" value="PASTA"/>
    <property type="match status" value="3"/>
</dbReference>
<dbReference type="HOGENOM" id="CLU_000288_135_2_9"/>
<dbReference type="SUPFAM" id="SSF54184">
    <property type="entry name" value="Penicillin-binding protein 2x (pbp-2x), c-terminal domain"/>
    <property type="match status" value="1"/>
</dbReference>
<feature type="domain" description="PASTA" evidence="12">
    <location>
        <begin position="494"/>
        <end position="561"/>
    </location>
</feature>
<dbReference type="OrthoDB" id="9788659at2"/>
<dbReference type="InterPro" id="IPR011009">
    <property type="entry name" value="Kinase-like_dom_sf"/>
</dbReference>
<evidence type="ECO:0000256" key="3">
    <source>
        <dbReference type="ARBA" id="ARBA00022679"/>
    </source>
</evidence>
<feature type="domain" description="PASTA" evidence="12">
    <location>
        <begin position="359"/>
        <end position="426"/>
    </location>
</feature>
<dbReference type="CDD" id="cd06577">
    <property type="entry name" value="PASTA_pknB"/>
    <property type="match status" value="3"/>
</dbReference>
<sequence length="650" mass="71058">MLGKVLGNRYEILEKVGEGGMAYVYKARCRLLNRIVAVKVLRQEFVDDEEFLEKFKNEAQSAASLTHPNIVNIYDVGEDSGVHYIVMEYVEGRVLKDIIRENGSLDQANALEITKQIAKALSLAHRKNIIHRDIKPHNILVTNEGIVKVVDFGIAKAVTSSTTTTMGNVIGSVHYFSPEQAKGRFVDPRSDLYSLGIVLYEMLSGRVPFKGDTPVNIALQHISEDICFPEDSPVSEDIKKLVYKLTQKNQSERYARADDLIKDIELIQKNVSPDFAGVDYNSCKTQKLENLGAELDKIQSAKKAEKPAEIKEVKEEESAMAKKPKIKHKKLLTTLAVILALIASIGATAGGFYIKDLMKPAQMSMPSLENMSVDEARKALEDMGLKLAIEKEIFSSDVSKDHIISQNPDAGTQVKKNYEVKVVVSKGGKLVSVPDFTGENIDSIDPMLSSKKFKEGIVNPVFSEEPEGTIISQSPSPYAKAEEGSEIDFVISKGKESVIVTVPNLIGNTISEARAKLSGITISGIDYIEDPDKEDGIIMKQSPAAGEKVESGSSINIVVNKISGDSKSQGSGGSSSEALVKKQLSIKLPEDRDSIKVTVKDSSGVVYDKTVNPKDLGGVLNVPIEGKRGTSKDYQIFVDGTSYYSGKVNF</sequence>
<dbReference type="RefSeq" id="WP_025435745.1">
    <property type="nucleotide sequence ID" value="NZ_CP007452.1"/>
</dbReference>
<dbReference type="PROSITE" id="PS00108">
    <property type="entry name" value="PROTEIN_KINASE_ST"/>
    <property type="match status" value="1"/>
</dbReference>
<dbReference type="FunFam" id="3.30.200.20:FF:000035">
    <property type="entry name" value="Serine/threonine protein kinase Stk1"/>
    <property type="match status" value="1"/>
</dbReference>
<evidence type="ECO:0000256" key="6">
    <source>
        <dbReference type="ARBA" id="ARBA00022840"/>
    </source>
</evidence>
<dbReference type="PROSITE" id="PS00107">
    <property type="entry name" value="PROTEIN_KINASE_ATP"/>
    <property type="match status" value="1"/>
</dbReference>
<dbReference type="EC" id="2.7.11.1" evidence="1"/>
<dbReference type="Proteomes" id="UP000019591">
    <property type="component" value="Chromosome"/>
</dbReference>
<dbReference type="InterPro" id="IPR008271">
    <property type="entry name" value="Ser/Thr_kinase_AS"/>
</dbReference>
<feature type="transmembrane region" description="Helical" evidence="10">
    <location>
        <begin position="331"/>
        <end position="354"/>
    </location>
</feature>
<evidence type="ECO:0000256" key="4">
    <source>
        <dbReference type="ARBA" id="ARBA00022741"/>
    </source>
</evidence>
<dbReference type="eggNOG" id="COG0515">
    <property type="taxonomic scope" value="Bacteria"/>
</dbReference>
<feature type="domain" description="PASTA" evidence="12">
    <location>
        <begin position="427"/>
        <end position="493"/>
    </location>
</feature>
<dbReference type="Gene3D" id="3.30.10.20">
    <property type="match status" value="3"/>
</dbReference>
<evidence type="ECO:0000259" key="12">
    <source>
        <dbReference type="PROSITE" id="PS51178"/>
    </source>
</evidence>
<dbReference type="FunFam" id="1.10.510.10:FF:000021">
    <property type="entry name" value="Serine/threonine protein kinase"/>
    <property type="match status" value="1"/>
</dbReference>
<dbReference type="Pfam" id="PF00069">
    <property type="entry name" value="Pkinase"/>
    <property type="match status" value="1"/>
</dbReference>
<dbReference type="Pfam" id="PF03793">
    <property type="entry name" value="PASTA"/>
    <property type="match status" value="3"/>
</dbReference>
<dbReference type="NCBIfam" id="NF033483">
    <property type="entry name" value="PknB_PASTA_kin"/>
    <property type="match status" value="1"/>
</dbReference>
<evidence type="ECO:0000256" key="1">
    <source>
        <dbReference type="ARBA" id="ARBA00012513"/>
    </source>
</evidence>
<evidence type="ECO:0000256" key="5">
    <source>
        <dbReference type="ARBA" id="ARBA00022777"/>
    </source>
</evidence>
<gene>
    <name evidence="13" type="primary">sps1</name>
    <name evidence="13" type="ORF">EAL2_c14670</name>
</gene>
<dbReference type="InterPro" id="IPR005543">
    <property type="entry name" value="PASTA_dom"/>
</dbReference>
<comment type="catalytic activity">
    <reaction evidence="8">
        <text>L-seryl-[protein] + ATP = O-phospho-L-seryl-[protein] + ADP + H(+)</text>
        <dbReference type="Rhea" id="RHEA:17989"/>
        <dbReference type="Rhea" id="RHEA-COMP:9863"/>
        <dbReference type="Rhea" id="RHEA-COMP:11604"/>
        <dbReference type="ChEBI" id="CHEBI:15378"/>
        <dbReference type="ChEBI" id="CHEBI:29999"/>
        <dbReference type="ChEBI" id="CHEBI:30616"/>
        <dbReference type="ChEBI" id="CHEBI:83421"/>
        <dbReference type="ChEBI" id="CHEBI:456216"/>
        <dbReference type="EC" id="2.7.11.1"/>
    </reaction>
</comment>
<dbReference type="SUPFAM" id="SSF56112">
    <property type="entry name" value="Protein kinase-like (PK-like)"/>
    <property type="match status" value="1"/>
</dbReference>
<feature type="domain" description="Protein kinase" evidence="11">
    <location>
        <begin position="10"/>
        <end position="266"/>
    </location>
</feature>
<dbReference type="GO" id="GO:0106310">
    <property type="term" value="F:protein serine kinase activity"/>
    <property type="evidence" value="ECO:0007669"/>
    <property type="project" value="RHEA"/>
</dbReference>
<keyword evidence="5 13" id="KW-0418">Kinase</keyword>
<keyword evidence="14" id="KW-1185">Reference proteome</keyword>
<dbReference type="PROSITE" id="PS51178">
    <property type="entry name" value="PASTA"/>
    <property type="match status" value="3"/>
</dbReference>
<evidence type="ECO:0000256" key="7">
    <source>
        <dbReference type="ARBA" id="ARBA00047899"/>
    </source>
</evidence>
<reference evidence="13 14" key="1">
    <citation type="journal article" date="2014" name="Genome Announc.">
        <title>Complete Genome Sequence of Amino Acid-Utilizing Eubacterium acidaminophilum al-2 (DSM 3953).</title>
        <authorList>
            <person name="Poehlein A."/>
            <person name="Andreesen J.R."/>
            <person name="Daniel R."/>
        </authorList>
    </citation>
    <scope>NUCLEOTIDE SEQUENCE [LARGE SCALE GENOMIC DNA]</scope>
    <source>
        <strain evidence="13 14">DSM 3953</strain>
    </source>
</reference>
<feature type="binding site" evidence="9">
    <location>
        <position position="39"/>
    </location>
    <ligand>
        <name>ATP</name>
        <dbReference type="ChEBI" id="CHEBI:30616"/>
    </ligand>
</feature>
<name>W8TKP7_PEPAC</name>
<organism evidence="13 14">
    <name type="scientific">Peptoclostridium acidaminophilum DSM 3953</name>
    <dbReference type="NCBI Taxonomy" id="1286171"/>
    <lineage>
        <taxon>Bacteria</taxon>
        <taxon>Bacillati</taxon>
        <taxon>Bacillota</taxon>
        <taxon>Clostridia</taxon>
        <taxon>Peptostreptococcales</taxon>
        <taxon>Peptoclostridiaceae</taxon>
        <taxon>Peptoclostridium</taxon>
    </lineage>
</organism>
<dbReference type="PATRIC" id="fig|1286171.3.peg.1418"/>